<accession>E1R5Q1</accession>
<sequence>MSVRTFSNPAGNERCLGYACPICGSSVFTFLWEVEGARFHRCCGCGHLQQYPVPVQEELSLRYGEEYLSYELSNEEAFFSLMAKALDDVGFSSLTASRGLAGGRFLDIGCATGRLIEHLRKHGWRAEGVEVCSPTARYGIEHRGVPISISTLEQAAFGDQAFQVVHASHLIEHLSDPVAFLQEAHRILDNRGLLVLTTPNSAGLQAKLFGSGWRSVIPDHIHLFGRKNFLTLLRSNDFSPLSWKTWGGIAKGLVSETIKRPVDRFAKLSGLGDVMIVLSEKR</sequence>
<proteinExistence type="predicted"/>
<gene>
    <name evidence="1" type="ordered locus">Spirs_1539</name>
</gene>
<dbReference type="eggNOG" id="COG2227">
    <property type="taxonomic scope" value="Bacteria"/>
</dbReference>
<keyword evidence="1" id="KW-0808">Transferase</keyword>
<dbReference type="RefSeq" id="WP_013254130.1">
    <property type="nucleotide sequence ID" value="NC_014364.1"/>
</dbReference>
<dbReference type="PANTHER" id="PTHR43861">
    <property type="entry name" value="TRANS-ACONITATE 2-METHYLTRANSFERASE-RELATED"/>
    <property type="match status" value="1"/>
</dbReference>
<dbReference type="KEGG" id="ssm:Spirs_1539"/>
<dbReference type="InterPro" id="IPR029063">
    <property type="entry name" value="SAM-dependent_MTases_sf"/>
</dbReference>
<reference evidence="1 2" key="1">
    <citation type="journal article" date="2010" name="Stand. Genomic Sci.">
        <title>Complete genome sequence of Spirochaeta smaragdinae type strain (SEBR 4228).</title>
        <authorList>
            <person name="Mavromatis K."/>
            <person name="Yasawong M."/>
            <person name="Chertkov O."/>
            <person name="Lapidus A."/>
            <person name="Lucas S."/>
            <person name="Nolan M."/>
            <person name="Del Rio T.G."/>
            <person name="Tice H."/>
            <person name="Cheng J.F."/>
            <person name="Pitluck S."/>
            <person name="Liolios K."/>
            <person name="Ivanova N."/>
            <person name="Tapia R."/>
            <person name="Han C."/>
            <person name="Bruce D."/>
            <person name="Goodwin L."/>
            <person name="Pati A."/>
            <person name="Chen A."/>
            <person name="Palaniappan K."/>
            <person name="Land M."/>
            <person name="Hauser L."/>
            <person name="Chang Y.J."/>
            <person name="Jeffries C.D."/>
            <person name="Detter J.C."/>
            <person name="Rohde M."/>
            <person name="Brambilla E."/>
            <person name="Spring S."/>
            <person name="Goker M."/>
            <person name="Sikorski J."/>
            <person name="Woyke T."/>
            <person name="Bristow J."/>
            <person name="Eisen J.A."/>
            <person name="Markowitz V."/>
            <person name="Hugenholtz P."/>
            <person name="Klenk H.P."/>
            <person name="Kyrpides N.C."/>
        </authorList>
    </citation>
    <scope>NUCLEOTIDE SEQUENCE [LARGE SCALE GENOMIC DNA]</scope>
    <source>
        <strain evidence="2">DSM 11293 / JCM 15392 / SEBR 4228</strain>
    </source>
</reference>
<dbReference type="STRING" id="573413.Spirs_1539"/>
<dbReference type="HOGENOM" id="CLU_068669_2_1_12"/>
<dbReference type="SUPFAM" id="SSF53335">
    <property type="entry name" value="S-adenosyl-L-methionine-dependent methyltransferases"/>
    <property type="match status" value="1"/>
</dbReference>
<name>E1R5Q1_SEDSS</name>
<protein>
    <submittedName>
        <fullName evidence="1">Methyltransferase type 11</fullName>
    </submittedName>
</protein>
<keyword evidence="1" id="KW-0489">Methyltransferase</keyword>
<dbReference type="EMBL" id="CP002116">
    <property type="protein sequence ID" value="ADK80666.1"/>
    <property type="molecule type" value="Genomic_DNA"/>
</dbReference>
<evidence type="ECO:0000313" key="2">
    <source>
        <dbReference type="Proteomes" id="UP000002318"/>
    </source>
</evidence>
<dbReference type="GO" id="GO:0032259">
    <property type="term" value="P:methylation"/>
    <property type="evidence" value="ECO:0007669"/>
    <property type="project" value="UniProtKB-KW"/>
</dbReference>
<dbReference type="AlphaFoldDB" id="E1R5Q1"/>
<evidence type="ECO:0000313" key="1">
    <source>
        <dbReference type="EMBL" id="ADK80666.1"/>
    </source>
</evidence>
<dbReference type="Gene3D" id="3.40.50.150">
    <property type="entry name" value="Vaccinia Virus protein VP39"/>
    <property type="match status" value="1"/>
</dbReference>
<dbReference type="CDD" id="cd02440">
    <property type="entry name" value="AdoMet_MTases"/>
    <property type="match status" value="1"/>
</dbReference>
<keyword evidence="2" id="KW-1185">Reference proteome</keyword>
<dbReference type="Proteomes" id="UP000002318">
    <property type="component" value="Chromosome"/>
</dbReference>
<organism evidence="1 2">
    <name type="scientific">Sediminispirochaeta smaragdinae (strain DSM 11293 / JCM 15392 / SEBR 4228)</name>
    <name type="common">Spirochaeta smaragdinae</name>
    <dbReference type="NCBI Taxonomy" id="573413"/>
    <lineage>
        <taxon>Bacteria</taxon>
        <taxon>Pseudomonadati</taxon>
        <taxon>Spirochaetota</taxon>
        <taxon>Spirochaetia</taxon>
        <taxon>Spirochaetales</taxon>
        <taxon>Spirochaetaceae</taxon>
        <taxon>Sediminispirochaeta</taxon>
    </lineage>
</organism>
<dbReference type="Pfam" id="PF13489">
    <property type="entry name" value="Methyltransf_23"/>
    <property type="match status" value="1"/>
</dbReference>
<dbReference type="GO" id="GO:0008168">
    <property type="term" value="F:methyltransferase activity"/>
    <property type="evidence" value="ECO:0007669"/>
    <property type="project" value="UniProtKB-KW"/>
</dbReference>